<accession>A0A7G6E5Q1</accession>
<dbReference type="EMBL" id="CP045798">
    <property type="protein sequence ID" value="QNB47405.1"/>
    <property type="molecule type" value="Genomic_DNA"/>
</dbReference>
<organism evidence="2 3">
    <name type="scientific">Thermanaerosceptrum fracticalcis</name>
    <dbReference type="NCBI Taxonomy" id="1712410"/>
    <lineage>
        <taxon>Bacteria</taxon>
        <taxon>Bacillati</taxon>
        <taxon>Bacillota</taxon>
        <taxon>Clostridia</taxon>
        <taxon>Eubacteriales</taxon>
        <taxon>Peptococcaceae</taxon>
        <taxon>Thermanaerosceptrum</taxon>
    </lineage>
</organism>
<dbReference type="KEGG" id="tfr:BR63_14565"/>
<proteinExistence type="predicted"/>
<keyword evidence="1" id="KW-0812">Transmembrane</keyword>
<feature type="transmembrane region" description="Helical" evidence="1">
    <location>
        <begin position="106"/>
        <end position="130"/>
    </location>
</feature>
<keyword evidence="1" id="KW-1133">Transmembrane helix</keyword>
<evidence type="ECO:0000256" key="1">
    <source>
        <dbReference type="SAM" id="Phobius"/>
    </source>
</evidence>
<dbReference type="RefSeq" id="WP_034425248.1">
    <property type="nucleotide sequence ID" value="NZ_CP045798.1"/>
</dbReference>
<keyword evidence="1" id="KW-0472">Membrane</keyword>
<gene>
    <name evidence="2" type="ORF">BR63_14565</name>
</gene>
<keyword evidence="3" id="KW-1185">Reference proteome</keyword>
<evidence type="ECO:0000313" key="2">
    <source>
        <dbReference type="EMBL" id="QNB47405.1"/>
    </source>
</evidence>
<feature type="transmembrane region" description="Helical" evidence="1">
    <location>
        <begin position="136"/>
        <end position="162"/>
    </location>
</feature>
<feature type="transmembrane region" description="Helical" evidence="1">
    <location>
        <begin position="12"/>
        <end position="31"/>
    </location>
</feature>
<name>A0A7G6E5Q1_THEFR</name>
<sequence length="172" mass="17910">MALSTRRIVITGMLGAIAIVLGATGIGFIPVPTPIGKATILHIPAILAGIMEGPVVGALVGLIFGLYSFLSASSPLAADPVVAITPRILIGIVSYYVYTLFRKRPVIGAGVAAVAGTMTNTIGFLGLGVLQGYIKWAVVWMIIATHSIFEVIVAVAIVVALVKALQRYLEQV</sequence>
<dbReference type="AlphaFoldDB" id="A0A7G6E5Q1"/>
<dbReference type="Pfam" id="PF12822">
    <property type="entry name" value="ECF_trnsprt"/>
    <property type="match status" value="1"/>
</dbReference>
<feature type="transmembrane region" description="Helical" evidence="1">
    <location>
        <begin position="43"/>
        <end position="69"/>
    </location>
</feature>
<dbReference type="InterPro" id="IPR024529">
    <property type="entry name" value="ECF_trnsprt_substrate-spec"/>
</dbReference>
<dbReference type="OrthoDB" id="9813540at2"/>
<reference evidence="2 3" key="1">
    <citation type="journal article" date="2019" name="Front. Microbiol.">
        <title>Thermoanaerosceptrum fracticalcis gen. nov. sp. nov., a Novel Fumarate-Fermenting Microorganism From a Deep Fractured Carbonate Aquifer of the US Great Basin.</title>
        <authorList>
            <person name="Hamilton-Brehm S.D."/>
            <person name="Stewart L.E."/>
            <person name="Zavarin M."/>
            <person name="Caldwell M."/>
            <person name="Lawson P.A."/>
            <person name="Onstott T.C."/>
            <person name="Grzymski J."/>
            <person name="Neveux I."/>
            <person name="Lollar B.S."/>
            <person name="Russell C.E."/>
            <person name="Moser D.P."/>
        </authorList>
    </citation>
    <scope>NUCLEOTIDE SEQUENCE [LARGE SCALE GENOMIC DNA]</scope>
    <source>
        <strain evidence="2 3">DRI-13</strain>
    </source>
</reference>
<feature type="transmembrane region" description="Helical" evidence="1">
    <location>
        <begin position="81"/>
        <end position="99"/>
    </location>
</feature>
<dbReference type="Gene3D" id="1.10.1760.20">
    <property type="match status" value="1"/>
</dbReference>
<evidence type="ECO:0000313" key="3">
    <source>
        <dbReference type="Proteomes" id="UP000515847"/>
    </source>
</evidence>
<dbReference type="GO" id="GO:0022857">
    <property type="term" value="F:transmembrane transporter activity"/>
    <property type="evidence" value="ECO:0007669"/>
    <property type="project" value="InterPro"/>
</dbReference>
<dbReference type="Proteomes" id="UP000515847">
    <property type="component" value="Chromosome"/>
</dbReference>
<protein>
    <submittedName>
        <fullName evidence="2">ECF transporter S component</fullName>
    </submittedName>
</protein>